<reference evidence="1" key="1">
    <citation type="journal article" date="2020" name="Nature">
        <title>Giant virus diversity and host interactions through global metagenomics.</title>
        <authorList>
            <person name="Schulz F."/>
            <person name="Roux S."/>
            <person name="Paez-Espino D."/>
            <person name="Jungbluth S."/>
            <person name="Walsh D.A."/>
            <person name="Denef V.J."/>
            <person name="McMahon K.D."/>
            <person name="Konstantinidis K.T."/>
            <person name="Eloe-Fadrosh E.A."/>
            <person name="Kyrpides N.C."/>
            <person name="Woyke T."/>
        </authorList>
    </citation>
    <scope>NUCLEOTIDE SEQUENCE</scope>
    <source>
        <strain evidence="1">GVMAG-M-3300021425-14</strain>
    </source>
</reference>
<dbReference type="EMBL" id="MN739460">
    <property type="protein sequence ID" value="QHT05812.1"/>
    <property type="molecule type" value="Genomic_DNA"/>
</dbReference>
<organism evidence="1">
    <name type="scientific">viral metagenome</name>
    <dbReference type="NCBI Taxonomy" id="1070528"/>
    <lineage>
        <taxon>unclassified sequences</taxon>
        <taxon>metagenomes</taxon>
        <taxon>organismal metagenomes</taxon>
    </lineage>
</organism>
<name>A0A6C0CNX8_9ZZZZ</name>
<accession>A0A6C0CNX8</accession>
<proteinExistence type="predicted"/>
<dbReference type="AlphaFoldDB" id="A0A6C0CNX8"/>
<sequence>MTSKEQYCDYKLYLKHRQANSHYNEAIKLKNTQPNVNWIKNCSIELHKSIILNPHNTDSLMLLDELLKPNPVNPLLTKVLCETYKKEALVELRKCYSATDLRKKY</sequence>
<evidence type="ECO:0000313" key="1">
    <source>
        <dbReference type="EMBL" id="QHT05812.1"/>
    </source>
</evidence>
<protein>
    <submittedName>
        <fullName evidence="1">Uncharacterized protein</fullName>
    </submittedName>
</protein>